<sequence length="407" mass="46280">MAEAHELSKGSGLLESKESETTTMKSETSKKKSILLAPGTKRGSSKATIQWKDDDVKSKLTNESGNEESIQLYHLESRGARWKSLRDVVLRLQTRPSQYLEEDRLKDLNFLRVLGLSVAARSHNVKRVELTSSQEVSLALLKHRIKMDNDTYIMDHPELSILLELVYRQLVKKRPEQPKLFVSEFVHHLNLHREELELEEIDVPFDRPLVTPDIDEERESVLVFVRELVDRCAAIASRGAGYVTVTGIVESMLRKVCPSVEYGLEEPRKSAVVAASDVLNSLLTTVAAARTRSAELIADEVISSILDNLLPSVRSAGEIYLEVREDVERFIRNLLKKITNKADRQVSWKENASQSFEEEEKEEHPDVTENEAEHVLPKPILKKEHRSSLKNDTTEESHIREAKVTFV</sequence>
<evidence type="ECO:0000313" key="2">
    <source>
        <dbReference type="EMBL" id="JAS59392.1"/>
    </source>
</evidence>
<proteinExistence type="predicted"/>
<feature type="region of interest" description="Disordered" evidence="1">
    <location>
        <begin position="1"/>
        <end position="48"/>
    </location>
</feature>
<reference evidence="2" key="1">
    <citation type="submission" date="2015-11" db="EMBL/GenBank/DDBJ databases">
        <title>De novo transcriptome assembly of four potential Pierce s Disease insect vectors from Arizona vineyards.</title>
        <authorList>
            <person name="Tassone E.E."/>
        </authorList>
    </citation>
    <scope>NUCLEOTIDE SEQUENCE</scope>
</reference>
<dbReference type="EMBL" id="GECZ01010377">
    <property type="protein sequence ID" value="JAS59392.1"/>
    <property type="molecule type" value="Transcribed_RNA"/>
</dbReference>
<protein>
    <submittedName>
        <fullName evidence="2">Uncharacterized protein</fullName>
    </submittedName>
</protein>
<feature type="compositionally biased region" description="Basic and acidic residues" evidence="1">
    <location>
        <begin position="362"/>
        <end position="376"/>
    </location>
</feature>
<feature type="compositionally biased region" description="Basic and acidic residues" evidence="1">
    <location>
        <begin position="386"/>
        <end position="407"/>
    </location>
</feature>
<gene>
    <name evidence="2" type="ORF">g.10431</name>
</gene>
<organism evidence="2">
    <name type="scientific">Cuerna arida</name>
    <dbReference type="NCBI Taxonomy" id="1464854"/>
    <lineage>
        <taxon>Eukaryota</taxon>
        <taxon>Metazoa</taxon>
        <taxon>Ecdysozoa</taxon>
        <taxon>Arthropoda</taxon>
        <taxon>Hexapoda</taxon>
        <taxon>Insecta</taxon>
        <taxon>Pterygota</taxon>
        <taxon>Neoptera</taxon>
        <taxon>Paraneoptera</taxon>
        <taxon>Hemiptera</taxon>
        <taxon>Auchenorrhyncha</taxon>
        <taxon>Membracoidea</taxon>
        <taxon>Cicadellidae</taxon>
        <taxon>Cicadellinae</taxon>
        <taxon>Proconiini</taxon>
        <taxon>Cuerna</taxon>
    </lineage>
</organism>
<dbReference type="AlphaFoldDB" id="A0A1B6GAE3"/>
<accession>A0A1B6GAE3</accession>
<feature type="region of interest" description="Disordered" evidence="1">
    <location>
        <begin position="348"/>
        <end position="407"/>
    </location>
</feature>
<evidence type="ECO:0000256" key="1">
    <source>
        <dbReference type="SAM" id="MobiDB-lite"/>
    </source>
</evidence>
<name>A0A1B6GAE3_9HEMI</name>